<evidence type="ECO:0000313" key="2">
    <source>
        <dbReference type="WBParaSite" id="nRc.2.0.1.t46476-RA"/>
    </source>
</evidence>
<dbReference type="WBParaSite" id="nRc.2.0.1.t46476-RA">
    <property type="protein sequence ID" value="nRc.2.0.1.t46476-RA"/>
    <property type="gene ID" value="nRc.2.0.1.g46476"/>
</dbReference>
<accession>A0A915L9P6</accession>
<proteinExistence type="predicted"/>
<protein>
    <submittedName>
        <fullName evidence="2">Uncharacterized protein</fullName>
    </submittedName>
</protein>
<dbReference type="AlphaFoldDB" id="A0A915L9P6"/>
<keyword evidence="1" id="KW-1185">Reference proteome</keyword>
<sequence>MSTATETTRPDEERLVFSTLARFSLLAFAKECLECVWRRFTLVGAAYFFLEHTHTKLSKSCMLNNRLLLLLR</sequence>
<dbReference type="Proteomes" id="UP000887565">
    <property type="component" value="Unplaced"/>
</dbReference>
<reference evidence="2" key="1">
    <citation type="submission" date="2022-11" db="UniProtKB">
        <authorList>
            <consortium name="WormBaseParasite"/>
        </authorList>
    </citation>
    <scope>IDENTIFICATION</scope>
</reference>
<organism evidence="1 2">
    <name type="scientific">Romanomermis culicivorax</name>
    <name type="common">Nematode worm</name>
    <dbReference type="NCBI Taxonomy" id="13658"/>
    <lineage>
        <taxon>Eukaryota</taxon>
        <taxon>Metazoa</taxon>
        <taxon>Ecdysozoa</taxon>
        <taxon>Nematoda</taxon>
        <taxon>Enoplea</taxon>
        <taxon>Dorylaimia</taxon>
        <taxon>Mermithida</taxon>
        <taxon>Mermithoidea</taxon>
        <taxon>Mermithidae</taxon>
        <taxon>Romanomermis</taxon>
    </lineage>
</organism>
<evidence type="ECO:0000313" key="1">
    <source>
        <dbReference type="Proteomes" id="UP000887565"/>
    </source>
</evidence>
<name>A0A915L9P6_ROMCU</name>